<keyword evidence="1" id="KW-0472">Membrane</keyword>
<keyword evidence="1" id="KW-0812">Transmembrane</keyword>
<dbReference type="AlphaFoldDB" id="A0A9W5TVD4"/>
<proteinExistence type="predicted"/>
<feature type="transmembrane region" description="Helical" evidence="1">
    <location>
        <begin position="118"/>
        <end position="136"/>
    </location>
</feature>
<comment type="caution">
    <text evidence="2">The sequence shown here is derived from an EMBL/GenBank/DDBJ whole genome shotgun (WGS) entry which is preliminary data.</text>
</comment>
<sequence>MKINPKMRHQDLAQHVNEQLEFIPVEDVRSSVIVMILVIYDVPLLMGLLSIFELEYLWIVSPFILILHLWGTRLLIKNPYSTQFEMVLFMGIWGSFGAISLFVMVQGMSYYTLHITSVFYYIVINLTSILLTYIFVKYQIDKYSGDPTKEKKRGNKSKYMGALAIAPAIGYMLGQSVQETIVLKFVIALIVIYFFAIFLVYAAAKFLHRYFFMKANMDYVNYHPYSNKKKEKLIKQGVEIK</sequence>
<feature type="transmembrane region" description="Helical" evidence="1">
    <location>
        <begin position="88"/>
        <end position="112"/>
    </location>
</feature>
<organism evidence="2 3">
    <name type="scientific">Lentibacillus populi</name>
    <dbReference type="NCBI Taxonomy" id="1827502"/>
    <lineage>
        <taxon>Bacteria</taxon>
        <taxon>Bacillati</taxon>
        <taxon>Bacillota</taxon>
        <taxon>Bacilli</taxon>
        <taxon>Bacillales</taxon>
        <taxon>Bacillaceae</taxon>
        <taxon>Lentibacillus</taxon>
    </lineage>
</organism>
<name>A0A9W5TVD4_9BACI</name>
<accession>A0A9W5TVD4</accession>
<reference evidence="2" key="2">
    <citation type="submission" date="2020-09" db="EMBL/GenBank/DDBJ databases">
        <authorList>
            <person name="Sun Q."/>
            <person name="Zhou Y."/>
        </authorList>
    </citation>
    <scope>NUCLEOTIDE SEQUENCE</scope>
    <source>
        <strain evidence="2">CGMCC 1.15454</strain>
    </source>
</reference>
<protein>
    <submittedName>
        <fullName evidence="2">Uncharacterized protein</fullName>
    </submittedName>
</protein>
<evidence type="ECO:0000313" key="2">
    <source>
        <dbReference type="EMBL" id="GGB34744.1"/>
    </source>
</evidence>
<keyword evidence="3" id="KW-1185">Reference proteome</keyword>
<keyword evidence="1" id="KW-1133">Transmembrane helix</keyword>
<gene>
    <name evidence="2" type="ORF">GCM10011409_10240</name>
</gene>
<reference evidence="2" key="1">
    <citation type="journal article" date="2014" name="Int. J. Syst. Evol. Microbiol.">
        <title>Complete genome sequence of Corynebacterium casei LMG S-19264T (=DSM 44701T), isolated from a smear-ripened cheese.</title>
        <authorList>
            <consortium name="US DOE Joint Genome Institute (JGI-PGF)"/>
            <person name="Walter F."/>
            <person name="Albersmeier A."/>
            <person name="Kalinowski J."/>
            <person name="Ruckert C."/>
        </authorList>
    </citation>
    <scope>NUCLEOTIDE SEQUENCE</scope>
    <source>
        <strain evidence="2">CGMCC 1.15454</strain>
    </source>
</reference>
<dbReference type="RefSeq" id="WP_088052176.1">
    <property type="nucleotide sequence ID" value="NZ_BMJD01000005.1"/>
</dbReference>
<dbReference type="Proteomes" id="UP000621492">
    <property type="component" value="Unassembled WGS sequence"/>
</dbReference>
<feature type="transmembrane region" description="Helical" evidence="1">
    <location>
        <begin position="58"/>
        <end position="76"/>
    </location>
</feature>
<feature type="transmembrane region" description="Helical" evidence="1">
    <location>
        <begin position="157"/>
        <end position="175"/>
    </location>
</feature>
<evidence type="ECO:0000256" key="1">
    <source>
        <dbReference type="SAM" id="Phobius"/>
    </source>
</evidence>
<feature type="transmembrane region" description="Helical" evidence="1">
    <location>
        <begin position="32"/>
        <end position="52"/>
    </location>
</feature>
<evidence type="ECO:0000313" key="3">
    <source>
        <dbReference type="Proteomes" id="UP000621492"/>
    </source>
</evidence>
<feature type="transmembrane region" description="Helical" evidence="1">
    <location>
        <begin position="181"/>
        <end position="204"/>
    </location>
</feature>
<dbReference type="EMBL" id="BMJD01000005">
    <property type="protein sequence ID" value="GGB34744.1"/>
    <property type="molecule type" value="Genomic_DNA"/>
</dbReference>